<comment type="caution">
    <text evidence="1">The sequence shown here is derived from an EMBL/GenBank/DDBJ whole genome shotgun (WGS) entry which is preliminary data.</text>
</comment>
<evidence type="ECO:0000313" key="1">
    <source>
        <dbReference type="EMBL" id="MCL7715071.1"/>
    </source>
</evidence>
<dbReference type="InterPro" id="IPR043519">
    <property type="entry name" value="NT_sf"/>
</dbReference>
<dbReference type="RefSeq" id="WP_250064349.1">
    <property type="nucleotide sequence ID" value="NZ_JAIKTS010000003.1"/>
</dbReference>
<dbReference type="Pfam" id="PF04229">
    <property type="entry name" value="GrpB"/>
    <property type="match status" value="1"/>
</dbReference>
<dbReference type="PANTHER" id="PTHR34822">
    <property type="entry name" value="GRPB DOMAIN PROTEIN (AFU_ORTHOLOGUE AFUA_1G01530)"/>
    <property type="match status" value="1"/>
</dbReference>
<evidence type="ECO:0000313" key="2">
    <source>
        <dbReference type="Proteomes" id="UP001431235"/>
    </source>
</evidence>
<organism evidence="1 2">
    <name type="scientific">Stenotrophomonas mori</name>
    <dbReference type="NCBI Taxonomy" id="2871096"/>
    <lineage>
        <taxon>Bacteria</taxon>
        <taxon>Pseudomonadati</taxon>
        <taxon>Pseudomonadota</taxon>
        <taxon>Gammaproteobacteria</taxon>
        <taxon>Lysobacterales</taxon>
        <taxon>Lysobacteraceae</taxon>
        <taxon>Stenotrophomonas</taxon>
    </lineage>
</organism>
<accession>A0ABT0SIY4</accession>
<gene>
    <name evidence="1" type="ORF">K5L01_10475</name>
</gene>
<protein>
    <submittedName>
        <fullName evidence="1">GrpB family protein</fullName>
    </submittedName>
</protein>
<dbReference type="Proteomes" id="UP001431235">
    <property type="component" value="Unassembled WGS sequence"/>
</dbReference>
<sequence>MPPPIRVELLPHDPAWALAAEAEASALRGALGSTLLTVHHVGSTAIPGIHAKPILDLMPVVRTLAGLDARRDALQALGYAWWGELGLPGRRYCSKDDPQSGRRLVQLHAYPEGAADIARHLAFRDFLRGDAQVAAAYDREKRRCQRLHPHDSHAYGDCKGAWIREVEARALAAVATPLPSKE</sequence>
<reference evidence="1 2" key="1">
    <citation type="submission" date="2021-08" db="EMBL/GenBank/DDBJ databases">
        <title>Novel members of of the genus Stenotrophomonas from differernt environment.</title>
        <authorList>
            <person name="Deng Y."/>
        </authorList>
    </citation>
    <scope>NUCLEOTIDE SEQUENCE [LARGE SCALE GENOMIC DNA]</scope>
    <source>
        <strain evidence="1 2">CPCC 101365</strain>
    </source>
</reference>
<name>A0ABT0SIY4_9GAMM</name>
<keyword evidence="2" id="KW-1185">Reference proteome</keyword>
<dbReference type="InterPro" id="IPR007344">
    <property type="entry name" value="GrpB/CoaE"/>
</dbReference>
<proteinExistence type="predicted"/>
<dbReference type="EMBL" id="JAIKTS010000003">
    <property type="protein sequence ID" value="MCL7715071.1"/>
    <property type="molecule type" value="Genomic_DNA"/>
</dbReference>
<dbReference type="SUPFAM" id="SSF81301">
    <property type="entry name" value="Nucleotidyltransferase"/>
    <property type="match status" value="1"/>
</dbReference>
<dbReference type="Gene3D" id="3.30.460.10">
    <property type="entry name" value="Beta Polymerase, domain 2"/>
    <property type="match status" value="1"/>
</dbReference>
<dbReference type="PANTHER" id="PTHR34822:SF1">
    <property type="entry name" value="GRPB FAMILY PROTEIN"/>
    <property type="match status" value="1"/>
</dbReference>